<comment type="caution">
    <text evidence="1">The sequence shown here is derived from an EMBL/GenBank/DDBJ whole genome shotgun (WGS) entry which is preliminary data.</text>
</comment>
<gene>
    <name evidence="1" type="ORF">FWK35_00015546</name>
</gene>
<dbReference type="Proteomes" id="UP000478052">
    <property type="component" value="Unassembled WGS sequence"/>
</dbReference>
<sequence>MANRWKIKINEFKSVTFSLRNLDSPPVKLNNQTISTANEVIYIGLILDKRLIRSTHILQLMCKMLT</sequence>
<name>A0A6G0Z2Y4_APHCR</name>
<organism evidence="1 2">
    <name type="scientific">Aphis craccivora</name>
    <name type="common">Cowpea aphid</name>
    <dbReference type="NCBI Taxonomy" id="307492"/>
    <lineage>
        <taxon>Eukaryota</taxon>
        <taxon>Metazoa</taxon>
        <taxon>Ecdysozoa</taxon>
        <taxon>Arthropoda</taxon>
        <taxon>Hexapoda</taxon>
        <taxon>Insecta</taxon>
        <taxon>Pterygota</taxon>
        <taxon>Neoptera</taxon>
        <taxon>Paraneoptera</taxon>
        <taxon>Hemiptera</taxon>
        <taxon>Sternorrhyncha</taxon>
        <taxon>Aphidomorpha</taxon>
        <taxon>Aphidoidea</taxon>
        <taxon>Aphididae</taxon>
        <taxon>Aphidini</taxon>
        <taxon>Aphis</taxon>
        <taxon>Aphis</taxon>
    </lineage>
</organism>
<evidence type="ECO:0000313" key="2">
    <source>
        <dbReference type="Proteomes" id="UP000478052"/>
    </source>
</evidence>
<reference evidence="1 2" key="1">
    <citation type="submission" date="2019-08" db="EMBL/GenBank/DDBJ databases">
        <title>Whole genome of Aphis craccivora.</title>
        <authorList>
            <person name="Voronova N.V."/>
            <person name="Shulinski R.S."/>
            <person name="Bandarenka Y.V."/>
            <person name="Zhorov D.G."/>
            <person name="Warner D."/>
        </authorList>
    </citation>
    <scope>NUCLEOTIDE SEQUENCE [LARGE SCALE GENOMIC DNA]</scope>
    <source>
        <strain evidence="1">180601</strain>
        <tissue evidence="1">Whole Body</tissue>
    </source>
</reference>
<dbReference type="EMBL" id="VUJU01001557">
    <property type="protein sequence ID" value="KAF0764765.1"/>
    <property type="molecule type" value="Genomic_DNA"/>
</dbReference>
<proteinExistence type="predicted"/>
<accession>A0A6G0Z2Y4</accession>
<keyword evidence="2" id="KW-1185">Reference proteome</keyword>
<dbReference type="AlphaFoldDB" id="A0A6G0Z2Y4"/>
<protein>
    <submittedName>
        <fullName evidence="1">Ribosome biogenesis protein TSR3 isoform X1</fullName>
    </submittedName>
</protein>
<evidence type="ECO:0000313" key="1">
    <source>
        <dbReference type="EMBL" id="KAF0764765.1"/>
    </source>
</evidence>
<dbReference type="OrthoDB" id="8053926at2759"/>